<dbReference type="SUPFAM" id="SSF46689">
    <property type="entry name" value="Homeodomain-like"/>
    <property type="match status" value="1"/>
</dbReference>
<comment type="subcellular location">
    <subcellularLocation>
        <location evidence="1">Nucleus</location>
    </subcellularLocation>
</comment>
<feature type="compositionally biased region" description="Acidic residues" evidence="2">
    <location>
        <begin position="364"/>
        <end position="375"/>
    </location>
</feature>
<feature type="region of interest" description="Disordered" evidence="2">
    <location>
        <begin position="110"/>
        <end position="147"/>
    </location>
</feature>
<evidence type="ECO:0000259" key="3">
    <source>
        <dbReference type="PROSITE" id="PS50071"/>
    </source>
</evidence>
<dbReference type="GO" id="GO:0005634">
    <property type="term" value="C:nucleus"/>
    <property type="evidence" value="ECO:0007669"/>
    <property type="project" value="UniProtKB-SubCell"/>
</dbReference>
<keyword evidence="1" id="KW-0238">DNA-binding</keyword>
<evidence type="ECO:0000256" key="2">
    <source>
        <dbReference type="SAM" id="MobiDB-lite"/>
    </source>
</evidence>
<evidence type="ECO:0000313" key="5">
    <source>
        <dbReference type="Proteomes" id="UP000292082"/>
    </source>
</evidence>
<proteinExistence type="predicted"/>
<gene>
    <name evidence="4" type="ORF">BD310DRAFT_698874</name>
</gene>
<organism evidence="4 5">
    <name type="scientific">Dichomitus squalens</name>
    <dbReference type="NCBI Taxonomy" id="114155"/>
    <lineage>
        <taxon>Eukaryota</taxon>
        <taxon>Fungi</taxon>
        <taxon>Dikarya</taxon>
        <taxon>Basidiomycota</taxon>
        <taxon>Agaricomycotina</taxon>
        <taxon>Agaricomycetes</taxon>
        <taxon>Polyporales</taxon>
        <taxon>Polyporaceae</taxon>
        <taxon>Dichomitus</taxon>
    </lineage>
</organism>
<feature type="region of interest" description="Disordered" evidence="2">
    <location>
        <begin position="292"/>
        <end position="375"/>
    </location>
</feature>
<feature type="DNA-binding region" description="Homeobox" evidence="1">
    <location>
        <begin position="142"/>
        <end position="209"/>
    </location>
</feature>
<feature type="compositionally biased region" description="Low complexity" evidence="2">
    <location>
        <begin position="110"/>
        <end position="136"/>
    </location>
</feature>
<dbReference type="EMBL" id="ML145092">
    <property type="protein sequence ID" value="TBU62696.1"/>
    <property type="molecule type" value="Genomic_DNA"/>
</dbReference>
<feature type="compositionally biased region" description="Pro residues" evidence="2">
    <location>
        <begin position="304"/>
        <end position="317"/>
    </location>
</feature>
<sequence length="488" mass="53933">MYSLARLSGRENLDRLVAHLIAITLRGGRGFGRKWSALLTFCMIPFLCENLQRNEVLNITTLHITPPPHPDSPFLLQELPITEITPPTPCRYMNHFSIVPSWTPLTPSSTSASAGPSFATSTSYPPPSSASISIIRSDSESKTRSYRRRPKEVYEILGHFFHHVTDYPNRQQRDELAKRIQCIPGCEDYKASNVNQYFATKRQTERRASVEGRDTQRRAHPEPVPFVAPPSAMTSAHILWPSLTKEPKTLPLLEVLCKENPTPTIEIANIWAESLGNGATPEHILRYARHRELQSRQGGEHSTSPPPPAMPPLPQLPPFSVRRNPPAHLPTPDISPEPPSNPASPVVENGGIIAQSTTKASVKEEEEDELKSESDEDMGMCHLILHESIDDMIRCAEVEAEEPILTAHDTIDSRLHGELAVNLHKALSQSRVETENGSSSAPRSFAQFSQWMGKQNQASASLLDGVSRGTYAHLGLKPIASSAPPANT</sequence>
<keyword evidence="1" id="KW-0371">Homeobox</keyword>
<accession>A0A4Q9Q6S4</accession>
<evidence type="ECO:0000313" key="4">
    <source>
        <dbReference type="EMBL" id="TBU62696.1"/>
    </source>
</evidence>
<feature type="compositionally biased region" description="Pro residues" evidence="2">
    <location>
        <begin position="327"/>
        <end position="342"/>
    </location>
</feature>
<dbReference type="InterPro" id="IPR001356">
    <property type="entry name" value="HD"/>
</dbReference>
<keyword evidence="1" id="KW-0539">Nucleus</keyword>
<feature type="region of interest" description="Disordered" evidence="2">
    <location>
        <begin position="202"/>
        <end position="230"/>
    </location>
</feature>
<feature type="domain" description="Homeobox" evidence="3">
    <location>
        <begin position="140"/>
        <end position="208"/>
    </location>
</feature>
<name>A0A4Q9Q6S4_9APHY</name>
<reference evidence="4 5" key="1">
    <citation type="submission" date="2019-01" db="EMBL/GenBank/DDBJ databases">
        <title>Draft genome sequences of three monokaryotic isolates of the white-rot basidiomycete fungus Dichomitus squalens.</title>
        <authorList>
            <consortium name="DOE Joint Genome Institute"/>
            <person name="Lopez S.C."/>
            <person name="Andreopoulos B."/>
            <person name="Pangilinan J."/>
            <person name="Lipzen A."/>
            <person name="Riley R."/>
            <person name="Ahrendt S."/>
            <person name="Ng V."/>
            <person name="Barry K."/>
            <person name="Daum C."/>
            <person name="Grigoriev I.V."/>
            <person name="Hilden K.S."/>
            <person name="Makela M.R."/>
            <person name="de Vries R.P."/>
        </authorList>
    </citation>
    <scope>NUCLEOTIDE SEQUENCE [LARGE SCALE GENOMIC DNA]</scope>
    <source>
        <strain evidence="4 5">CBS 464.89</strain>
    </source>
</reference>
<dbReference type="PROSITE" id="PS50071">
    <property type="entry name" value="HOMEOBOX_2"/>
    <property type="match status" value="1"/>
</dbReference>
<feature type="compositionally biased region" description="Basic and acidic residues" evidence="2">
    <location>
        <begin position="202"/>
        <end position="221"/>
    </location>
</feature>
<evidence type="ECO:0000256" key="1">
    <source>
        <dbReference type="PROSITE-ProRule" id="PRU00108"/>
    </source>
</evidence>
<dbReference type="AlphaFoldDB" id="A0A4Q9Q6S4"/>
<dbReference type="InterPro" id="IPR009057">
    <property type="entry name" value="Homeodomain-like_sf"/>
</dbReference>
<keyword evidence="5" id="KW-1185">Reference proteome</keyword>
<dbReference type="Proteomes" id="UP000292082">
    <property type="component" value="Unassembled WGS sequence"/>
</dbReference>
<dbReference type="GO" id="GO:0003677">
    <property type="term" value="F:DNA binding"/>
    <property type="evidence" value="ECO:0007669"/>
    <property type="project" value="UniProtKB-UniRule"/>
</dbReference>
<protein>
    <recommendedName>
        <fullName evidence="3">Homeobox domain-containing protein</fullName>
    </recommendedName>
</protein>